<keyword evidence="2" id="KW-1185">Reference proteome</keyword>
<dbReference type="PANTHER" id="PTHR31751:SF7">
    <property type="entry name" value="THAP-TYPE DOMAIN-CONTAINING PROTEIN"/>
    <property type="match status" value="1"/>
</dbReference>
<dbReference type="Proteomes" id="UP000823561">
    <property type="component" value="Chromosome 4"/>
</dbReference>
<comment type="caution">
    <text evidence="1">The sequence shown here is derived from an EMBL/GenBank/DDBJ whole genome shotgun (WGS) entry which is preliminary data.</text>
</comment>
<reference evidence="1" key="1">
    <citation type="submission" date="2020-10" db="EMBL/GenBank/DDBJ databases">
        <title>Chromosome-scale genome assembly of the Allis shad, Alosa alosa.</title>
        <authorList>
            <person name="Margot Z."/>
            <person name="Christophe K."/>
            <person name="Cabau C."/>
            <person name="Louis A."/>
            <person name="Berthelot C."/>
            <person name="Parey E."/>
            <person name="Roest Crollius H."/>
            <person name="Montfort J."/>
            <person name="Robinson-Rechavi M."/>
            <person name="Bucao C."/>
            <person name="Bouchez O."/>
            <person name="Gislard M."/>
            <person name="Lluch J."/>
            <person name="Milhes M."/>
            <person name="Lampietro C."/>
            <person name="Lopez Roques C."/>
            <person name="Donnadieu C."/>
            <person name="Braasch I."/>
            <person name="Desvignes T."/>
            <person name="Postlethwait J."/>
            <person name="Bobe J."/>
            <person name="Guiguen Y."/>
        </authorList>
    </citation>
    <scope>NUCLEOTIDE SEQUENCE</scope>
    <source>
        <strain evidence="1">M-15738</strain>
        <tissue evidence="1">Blood</tissue>
    </source>
</reference>
<name>A0AAV6H2W6_9TELE</name>
<evidence type="ECO:0000313" key="1">
    <source>
        <dbReference type="EMBL" id="KAG5281678.1"/>
    </source>
</evidence>
<accession>A0AAV6H2W6</accession>
<protein>
    <submittedName>
        <fullName evidence="1">Uncharacterized protein</fullName>
    </submittedName>
</protein>
<proteinExistence type="predicted"/>
<dbReference type="PANTHER" id="PTHR31751">
    <property type="entry name" value="SI:CH211-108C17.2-RELATED-RELATED"/>
    <property type="match status" value="1"/>
</dbReference>
<organism evidence="1 2">
    <name type="scientific">Alosa alosa</name>
    <name type="common">allis shad</name>
    <dbReference type="NCBI Taxonomy" id="278164"/>
    <lineage>
        <taxon>Eukaryota</taxon>
        <taxon>Metazoa</taxon>
        <taxon>Chordata</taxon>
        <taxon>Craniata</taxon>
        <taxon>Vertebrata</taxon>
        <taxon>Euteleostomi</taxon>
        <taxon>Actinopterygii</taxon>
        <taxon>Neopterygii</taxon>
        <taxon>Teleostei</taxon>
        <taxon>Clupei</taxon>
        <taxon>Clupeiformes</taxon>
        <taxon>Clupeoidei</taxon>
        <taxon>Clupeidae</taxon>
        <taxon>Alosa</taxon>
    </lineage>
</organism>
<dbReference type="EMBL" id="JADWDJ010000004">
    <property type="protein sequence ID" value="KAG5281678.1"/>
    <property type="molecule type" value="Genomic_DNA"/>
</dbReference>
<sequence length="104" mass="11859">MKYGMLAGDFMLSANILISGNNYSKIALLFKFMNMGMVGRNTYFTIQDVYCIDTIKKFWMEKRAELIVGLQNKDVVILADGRCDTPGHSIVAPTQQWRMTPKRS</sequence>
<gene>
    <name evidence="1" type="ORF">AALO_G00047580</name>
</gene>
<evidence type="ECO:0000313" key="2">
    <source>
        <dbReference type="Proteomes" id="UP000823561"/>
    </source>
</evidence>
<dbReference type="AlphaFoldDB" id="A0AAV6H2W6"/>